<gene>
    <name evidence="5" type="ORF">FM115_09030</name>
</gene>
<keyword evidence="1" id="KW-0285">Flavoprotein</keyword>
<evidence type="ECO:0000256" key="2">
    <source>
        <dbReference type="ARBA" id="ARBA00022827"/>
    </source>
</evidence>
<dbReference type="Proteomes" id="UP000195611">
    <property type="component" value="Unassembled WGS sequence"/>
</dbReference>
<evidence type="ECO:0000259" key="4">
    <source>
        <dbReference type="Pfam" id="PF07992"/>
    </source>
</evidence>
<dbReference type="SUPFAM" id="SSF55424">
    <property type="entry name" value="FAD/NAD-linked reductases, dimerisation (C-terminal) domain"/>
    <property type="match status" value="1"/>
</dbReference>
<dbReference type="RefSeq" id="WP_087059454.1">
    <property type="nucleotide sequence ID" value="NZ_FUKW01000130.1"/>
</dbReference>
<dbReference type="PANTHER" id="PTHR43557">
    <property type="entry name" value="APOPTOSIS-INDUCING FACTOR 1"/>
    <property type="match status" value="1"/>
</dbReference>
<keyword evidence="2" id="KW-0274">FAD</keyword>
<dbReference type="GO" id="GO:0033108">
    <property type="term" value="P:mitochondrial respiratory chain complex assembly"/>
    <property type="evidence" value="ECO:0007669"/>
    <property type="project" value="TreeGrafter"/>
</dbReference>
<organism evidence="5 6">
    <name type="scientific">Marinilactibacillus psychrotolerans 42ea</name>
    <dbReference type="NCBI Taxonomy" id="1255609"/>
    <lineage>
        <taxon>Bacteria</taxon>
        <taxon>Bacillati</taxon>
        <taxon>Bacillota</taxon>
        <taxon>Bacilli</taxon>
        <taxon>Lactobacillales</taxon>
        <taxon>Carnobacteriaceae</taxon>
        <taxon>Marinilactibacillus</taxon>
    </lineage>
</organism>
<dbReference type="GO" id="GO:0016174">
    <property type="term" value="F:NAD(P)H oxidase H2O2-forming activity"/>
    <property type="evidence" value="ECO:0007669"/>
    <property type="project" value="TreeGrafter"/>
</dbReference>
<evidence type="ECO:0000313" key="6">
    <source>
        <dbReference type="Proteomes" id="UP000195611"/>
    </source>
</evidence>
<dbReference type="Gene3D" id="3.30.390.30">
    <property type="match status" value="1"/>
</dbReference>
<dbReference type="InterPro" id="IPR016156">
    <property type="entry name" value="FAD/NAD-linked_Rdtase_dimer_sf"/>
</dbReference>
<reference evidence="5 6" key="1">
    <citation type="submission" date="2017-02" db="EMBL/GenBank/DDBJ databases">
        <authorList>
            <person name="Peterson S.W."/>
        </authorList>
    </citation>
    <scope>NUCLEOTIDE SEQUENCE [LARGE SCALE GENOMIC DNA]</scope>
    <source>
        <strain evidence="5 6">42ea</strain>
    </source>
</reference>
<dbReference type="GO" id="GO:0071949">
    <property type="term" value="F:FAD binding"/>
    <property type="evidence" value="ECO:0007669"/>
    <property type="project" value="TreeGrafter"/>
</dbReference>
<dbReference type="PANTHER" id="PTHR43557:SF4">
    <property type="entry name" value="APOPTOSIS-INDUCING FACTOR 1, MITOCHONDRIAL"/>
    <property type="match status" value="1"/>
</dbReference>
<dbReference type="PRINTS" id="PR00368">
    <property type="entry name" value="FADPNR"/>
</dbReference>
<dbReference type="EMBL" id="FUKW01000130">
    <property type="protein sequence ID" value="SJN41611.1"/>
    <property type="molecule type" value="Genomic_DNA"/>
</dbReference>
<dbReference type="Gene3D" id="3.50.50.60">
    <property type="entry name" value="FAD/NAD(P)-binding domain"/>
    <property type="match status" value="2"/>
</dbReference>
<dbReference type="Pfam" id="PF07992">
    <property type="entry name" value="Pyr_redox_2"/>
    <property type="match status" value="1"/>
</dbReference>
<evidence type="ECO:0000313" key="5">
    <source>
        <dbReference type="EMBL" id="SJN41611.1"/>
    </source>
</evidence>
<dbReference type="GO" id="GO:0012501">
    <property type="term" value="P:programmed cell death"/>
    <property type="evidence" value="ECO:0007669"/>
    <property type="project" value="TreeGrafter"/>
</dbReference>
<dbReference type="GO" id="GO:0005737">
    <property type="term" value="C:cytoplasm"/>
    <property type="evidence" value="ECO:0007669"/>
    <property type="project" value="TreeGrafter"/>
</dbReference>
<protein>
    <submittedName>
        <fullName evidence="5">Ferredoxin reductase</fullName>
    </submittedName>
</protein>
<name>A0A1R4KB27_9LACT</name>
<dbReference type="SUPFAM" id="SSF51905">
    <property type="entry name" value="FAD/NAD(P)-binding domain"/>
    <property type="match status" value="1"/>
</dbReference>
<dbReference type="InterPro" id="IPR050446">
    <property type="entry name" value="FAD-oxidoreductase/Apoptosis"/>
</dbReference>
<feature type="domain" description="FAD/NAD(P)-binding" evidence="4">
    <location>
        <begin position="9"/>
        <end position="301"/>
    </location>
</feature>
<accession>A0A1R4KB27</accession>
<dbReference type="InterPro" id="IPR036188">
    <property type="entry name" value="FAD/NAD-bd_sf"/>
</dbReference>
<dbReference type="InterPro" id="IPR023753">
    <property type="entry name" value="FAD/NAD-binding_dom"/>
</dbReference>
<evidence type="ECO:0000256" key="1">
    <source>
        <dbReference type="ARBA" id="ARBA00022630"/>
    </source>
</evidence>
<sequence>MNNEQMYLDYLIVGGGIAAGNAVAGIRKEDKAGTIGIISADVDKPYERPALSKKLWTDDSFTEDQIFYDVSEEHQAALMLETEVISIDREAHTVSTNKGETVKYKKLLLVTGGEPKTLEGPKDDKVYAFRSYQDYLKLRNLSGENQHITIVGGSYIGTELAANLALNNTKVTLIYPQNILGDNRFPEEIAREYEQTYKDNGIEMINATRAERYTKESDKFLLYLNDGTTVEADSIILGLGVSPVLDLAKDAGLEVDDGVVVNEYLRTSDPDIYAAGDIASYPDPVLGRQRIEHVDHARNSGTAVGKVMAGLKEPYDYTPYFYSMIFDISWKAIGTLDPSLDLLIDEVDSGKVVYYLKDDKPVGILTWKIEPDLDQVRNLIDNPPASSEELKGKIRNQEN</sequence>
<proteinExistence type="predicted"/>
<dbReference type="PRINTS" id="PR00469">
    <property type="entry name" value="PNDRDTASEII"/>
</dbReference>
<evidence type="ECO:0000256" key="3">
    <source>
        <dbReference type="ARBA" id="ARBA00023002"/>
    </source>
</evidence>
<dbReference type="AlphaFoldDB" id="A0A1R4KB27"/>
<keyword evidence="3" id="KW-0560">Oxidoreductase</keyword>